<proteinExistence type="predicted"/>
<dbReference type="OrthoDB" id="2321746at2"/>
<protein>
    <submittedName>
        <fullName evidence="1">Uncharacterized protein</fullName>
    </submittedName>
</protein>
<name>A0A0R1HWJ8_9LACO</name>
<evidence type="ECO:0000313" key="2">
    <source>
        <dbReference type="Proteomes" id="UP000050911"/>
    </source>
</evidence>
<dbReference type="AlphaFoldDB" id="A0A0R1HWJ8"/>
<dbReference type="PATRIC" id="fig|1302272.5.peg.618"/>
<dbReference type="STRING" id="1302272.FC96_GL000619"/>
<reference evidence="1 2" key="1">
    <citation type="journal article" date="2015" name="Genome Announc.">
        <title>Expanding the biotechnology potential of lactobacilli through comparative genomics of 213 strains and associated genera.</title>
        <authorList>
            <person name="Sun Z."/>
            <person name="Harris H.M."/>
            <person name="McCann A."/>
            <person name="Guo C."/>
            <person name="Argimon S."/>
            <person name="Zhang W."/>
            <person name="Yang X."/>
            <person name="Jeffery I.B."/>
            <person name="Cooney J.C."/>
            <person name="Kagawa T.F."/>
            <person name="Liu W."/>
            <person name="Song Y."/>
            <person name="Salvetti E."/>
            <person name="Wrobel A."/>
            <person name="Rasinkangas P."/>
            <person name="Parkhill J."/>
            <person name="Rea M.C."/>
            <person name="O'Sullivan O."/>
            <person name="Ritari J."/>
            <person name="Douillard F.P."/>
            <person name="Paul Ross R."/>
            <person name="Yang R."/>
            <person name="Briner A.E."/>
            <person name="Felis G.E."/>
            <person name="de Vos W.M."/>
            <person name="Barrangou R."/>
            <person name="Klaenhammer T.R."/>
            <person name="Caufield P.W."/>
            <person name="Cui Y."/>
            <person name="Zhang H."/>
            <person name="O'Toole P.W."/>
        </authorList>
    </citation>
    <scope>NUCLEOTIDE SEQUENCE [LARGE SCALE GENOMIC DNA]</scope>
    <source>
        <strain evidence="1 2">JCM 15530</strain>
    </source>
</reference>
<dbReference type="Proteomes" id="UP000050911">
    <property type="component" value="Unassembled WGS sequence"/>
</dbReference>
<keyword evidence="2" id="KW-1185">Reference proteome</keyword>
<comment type="caution">
    <text evidence="1">The sequence shown here is derived from an EMBL/GenBank/DDBJ whole genome shotgun (WGS) entry which is preliminary data.</text>
</comment>
<sequence length="279" mass="31926">MGQAVFLVTSLAGLRKTTFRNKVTALVSEGEDVTVLFAMVRFDEFEQAQRQLAITFKHHELGNHLHVQSLADLVKTSTGVALTPAETFNQDFLAFEQKTFDDAEFGGTVDRYVKDGEIFGEVIKDTDGIPLKMTQFDHNEIVQSAIFEKGQLIGLMNFEQGHLSQSLLLNSQGELVYRFIRHMRTVNWLYSMGKTSKLNFSNQVPDEDSPNNRVVYRASEKKPFYEVVDHVSYHRLGDLYEFYAMVLRSFDQSGCQLFVDLDDNPDLVTHMPQQLIFNY</sequence>
<evidence type="ECO:0000313" key="1">
    <source>
        <dbReference type="EMBL" id="KRK47159.1"/>
    </source>
</evidence>
<accession>A0A0R1HWJ8</accession>
<dbReference type="RefSeq" id="WP_056943009.1">
    <property type="nucleotide sequence ID" value="NZ_AZCX01000011.1"/>
</dbReference>
<gene>
    <name evidence="1" type="ORF">FC96_GL000619</name>
</gene>
<organism evidence="1 2">
    <name type="scientific">Secundilactobacillus kimchicus JCM 15530</name>
    <dbReference type="NCBI Taxonomy" id="1302272"/>
    <lineage>
        <taxon>Bacteria</taxon>
        <taxon>Bacillati</taxon>
        <taxon>Bacillota</taxon>
        <taxon>Bacilli</taxon>
        <taxon>Lactobacillales</taxon>
        <taxon>Lactobacillaceae</taxon>
        <taxon>Secundilactobacillus</taxon>
    </lineage>
</organism>
<dbReference type="EMBL" id="AZCX01000011">
    <property type="protein sequence ID" value="KRK47159.1"/>
    <property type="molecule type" value="Genomic_DNA"/>
</dbReference>